<evidence type="ECO:0000313" key="2">
    <source>
        <dbReference type="EMBL" id="KIY61940.1"/>
    </source>
</evidence>
<dbReference type="EMBL" id="KN880847">
    <property type="protein sequence ID" value="KIY61940.1"/>
    <property type="molecule type" value="Genomic_DNA"/>
</dbReference>
<sequence>YRCASGCTHGVLCETCICRSHGHAPLHRIERWNGSFFAQSSLRELGLVWSLRHPGALCPSAPTGRTRRLTVADVDGYKTVQVQYCYCNGRHFNPDDKNPGYAKQLLDAGLWPVTLKSPQTVITFGVIENFIHHNDADKKSSYSFCSALSAMTDAIDPTVLPNIYRPLQRAVRIWRVLAAERRSGQHFNIDQRITTRRPGSTSTFCPACVEVGFNVSHEEVWNAPEEEQSYTNFHSTDGCFNCGRFILPREDENDEALMKGTAYMQCEEQQRTFIELAKKHDPPQPQTCSKLRALQLQSVGKFKGMAVTGVVGTICTRHGFMQDNGLVNMLAGEAFMWADLSRGGSLMHSSKSRFEYGFYDVWCQYAVNVKKRITKLKFPYADKEFFELMTERMTGGIPSMHIRGHIAKCRAVY</sequence>
<dbReference type="Pfam" id="PF18803">
    <property type="entry name" value="CxC2"/>
    <property type="match status" value="1"/>
</dbReference>
<organism evidence="2 3">
    <name type="scientific">Cylindrobasidium torrendii FP15055 ss-10</name>
    <dbReference type="NCBI Taxonomy" id="1314674"/>
    <lineage>
        <taxon>Eukaryota</taxon>
        <taxon>Fungi</taxon>
        <taxon>Dikarya</taxon>
        <taxon>Basidiomycota</taxon>
        <taxon>Agaricomycotina</taxon>
        <taxon>Agaricomycetes</taxon>
        <taxon>Agaricomycetidae</taxon>
        <taxon>Agaricales</taxon>
        <taxon>Marasmiineae</taxon>
        <taxon>Physalacriaceae</taxon>
        <taxon>Cylindrobasidium</taxon>
    </lineage>
</organism>
<feature type="non-terminal residue" evidence="2">
    <location>
        <position position="1"/>
    </location>
</feature>
<dbReference type="OrthoDB" id="3257768at2759"/>
<dbReference type="Proteomes" id="UP000054007">
    <property type="component" value="Unassembled WGS sequence"/>
</dbReference>
<proteinExistence type="predicted"/>
<name>A0A0D7AVA5_9AGAR</name>
<dbReference type="Pfam" id="PF18758">
    <property type="entry name" value="KDZ"/>
    <property type="match status" value="1"/>
</dbReference>
<evidence type="ECO:0000259" key="1">
    <source>
        <dbReference type="Pfam" id="PF18803"/>
    </source>
</evidence>
<feature type="domain" description="CxC2-like cysteine cluster KDZ transposase-associated" evidence="1">
    <location>
        <begin position="42"/>
        <end position="155"/>
    </location>
</feature>
<dbReference type="AlphaFoldDB" id="A0A0D7AVA5"/>
<evidence type="ECO:0000313" key="3">
    <source>
        <dbReference type="Proteomes" id="UP000054007"/>
    </source>
</evidence>
<reference evidence="2 3" key="1">
    <citation type="journal article" date="2015" name="Fungal Genet. Biol.">
        <title>Evolution of novel wood decay mechanisms in Agaricales revealed by the genome sequences of Fistulina hepatica and Cylindrobasidium torrendii.</title>
        <authorList>
            <person name="Floudas D."/>
            <person name="Held B.W."/>
            <person name="Riley R."/>
            <person name="Nagy L.G."/>
            <person name="Koehler G."/>
            <person name="Ransdell A.S."/>
            <person name="Younus H."/>
            <person name="Chow J."/>
            <person name="Chiniquy J."/>
            <person name="Lipzen A."/>
            <person name="Tritt A."/>
            <person name="Sun H."/>
            <person name="Haridas S."/>
            <person name="LaButti K."/>
            <person name="Ohm R.A."/>
            <person name="Kues U."/>
            <person name="Blanchette R.A."/>
            <person name="Grigoriev I.V."/>
            <person name="Minto R.E."/>
            <person name="Hibbett D.S."/>
        </authorList>
    </citation>
    <scope>NUCLEOTIDE SEQUENCE [LARGE SCALE GENOMIC DNA]</scope>
    <source>
        <strain evidence="2 3">FP15055 ss-10</strain>
    </source>
</reference>
<dbReference type="STRING" id="1314674.A0A0D7AVA5"/>
<dbReference type="InterPro" id="IPR040521">
    <property type="entry name" value="KDZ"/>
</dbReference>
<accession>A0A0D7AVA5</accession>
<feature type="non-terminal residue" evidence="2">
    <location>
        <position position="413"/>
    </location>
</feature>
<gene>
    <name evidence="2" type="ORF">CYLTODRAFT_334914</name>
</gene>
<dbReference type="InterPro" id="IPR041457">
    <property type="entry name" value="CxC2_KDZ-assoc"/>
</dbReference>
<protein>
    <recommendedName>
        <fullName evidence="1">CxC2-like cysteine cluster KDZ transposase-associated domain-containing protein</fullName>
    </recommendedName>
</protein>
<keyword evidence="3" id="KW-1185">Reference proteome</keyword>